<dbReference type="FunFam" id="3.10.120.10:FF:000002">
    <property type="entry name" value="Cytochrome b5 type B"/>
    <property type="match status" value="1"/>
</dbReference>
<keyword evidence="10" id="KW-0472">Membrane</keyword>
<comment type="caution">
    <text evidence="16">The sequence shown here is derived from an EMBL/GenBank/DDBJ whole genome shotgun (WGS) entry which is preliminary data.</text>
</comment>
<dbReference type="Gene3D" id="3.10.120.10">
    <property type="entry name" value="Cytochrome b5-like heme/steroid binding domain"/>
    <property type="match status" value="1"/>
</dbReference>
<feature type="region of interest" description="Disordered" evidence="14">
    <location>
        <begin position="79"/>
        <end position="107"/>
    </location>
</feature>
<dbReference type="InterPro" id="IPR050668">
    <property type="entry name" value="Cytochrome_b5"/>
</dbReference>
<comment type="subcellular location">
    <subcellularLocation>
        <location evidence="1">Endoplasmic reticulum membrane</location>
        <topology evidence="1">Single-pass membrane protein</topology>
        <orientation evidence="1">Cytoplasmic side</orientation>
    </subcellularLocation>
    <subcellularLocation>
        <location evidence="11">Microsome membrane</location>
        <topology evidence="11">Single-pass membrane protein</topology>
        <orientation evidence="11">Cytoplasmic side</orientation>
    </subcellularLocation>
</comment>
<dbReference type="EMBL" id="JANBQB010000508">
    <property type="protein sequence ID" value="KAJ1975623.1"/>
    <property type="molecule type" value="Genomic_DNA"/>
</dbReference>
<dbReference type="InterPro" id="IPR001199">
    <property type="entry name" value="Cyt_B5-like_heme/steroid-bd"/>
</dbReference>
<keyword evidence="8" id="KW-0249">Electron transport</keyword>
<keyword evidence="4" id="KW-0812">Transmembrane</keyword>
<feature type="domain" description="Cytochrome b5 heme-binding" evidence="15">
    <location>
        <begin position="4"/>
        <end position="80"/>
    </location>
</feature>
<comment type="similarity">
    <text evidence="12 13">Belongs to the cytochrome b5 family.</text>
</comment>
<evidence type="ECO:0000259" key="15">
    <source>
        <dbReference type="PROSITE" id="PS50255"/>
    </source>
</evidence>
<evidence type="ECO:0000256" key="5">
    <source>
        <dbReference type="ARBA" id="ARBA00022723"/>
    </source>
</evidence>
<keyword evidence="3 13" id="KW-0349">Heme</keyword>
<gene>
    <name evidence="16" type="ORF">H4R34_004265</name>
</gene>
<dbReference type="Pfam" id="PF00173">
    <property type="entry name" value="Cyt-b5"/>
    <property type="match status" value="1"/>
</dbReference>
<dbReference type="PROSITE" id="PS00191">
    <property type="entry name" value="CYTOCHROME_B5_1"/>
    <property type="match status" value="1"/>
</dbReference>
<evidence type="ECO:0000256" key="3">
    <source>
        <dbReference type="ARBA" id="ARBA00022617"/>
    </source>
</evidence>
<keyword evidence="9 13" id="KW-0408">Iron</keyword>
<feature type="compositionally biased region" description="Low complexity" evidence="14">
    <location>
        <begin position="92"/>
        <end position="104"/>
    </location>
</feature>
<dbReference type="GO" id="GO:0046872">
    <property type="term" value="F:metal ion binding"/>
    <property type="evidence" value="ECO:0007669"/>
    <property type="project" value="UniProtKB-UniRule"/>
</dbReference>
<evidence type="ECO:0000256" key="2">
    <source>
        <dbReference type="ARBA" id="ARBA00022448"/>
    </source>
</evidence>
<proteinExistence type="inferred from homology"/>
<evidence type="ECO:0000313" key="16">
    <source>
        <dbReference type="EMBL" id="KAJ1975623.1"/>
    </source>
</evidence>
<evidence type="ECO:0000256" key="11">
    <source>
        <dbReference type="ARBA" id="ARBA00037877"/>
    </source>
</evidence>
<dbReference type="PRINTS" id="PR00363">
    <property type="entry name" value="CYTOCHROMEB5"/>
</dbReference>
<reference evidence="16" key="1">
    <citation type="submission" date="2022-07" db="EMBL/GenBank/DDBJ databases">
        <title>Phylogenomic reconstructions and comparative analyses of Kickxellomycotina fungi.</title>
        <authorList>
            <person name="Reynolds N.K."/>
            <person name="Stajich J.E."/>
            <person name="Barry K."/>
            <person name="Grigoriev I.V."/>
            <person name="Crous P."/>
            <person name="Smith M.E."/>
        </authorList>
    </citation>
    <scope>NUCLEOTIDE SEQUENCE</scope>
    <source>
        <strain evidence="16">RSA 567</strain>
    </source>
</reference>
<name>A0A9W8EBB0_9FUNG</name>
<evidence type="ECO:0000256" key="4">
    <source>
        <dbReference type="ARBA" id="ARBA00022692"/>
    </source>
</evidence>
<keyword evidence="6" id="KW-0256">Endoplasmic reticulum</keyword>
<keyword evidence="2" id="KW-0813">Transport</keyword>
<dbReference type="SMART" id="SM01117">
    <property type="entry name" value="Cyt-b5"/>
    <property type="match status" value="1"/>
</dbReference>
<evidence type="ECO:0000256" key="14">
    <source>
        <dbReference type="SAM" id="MobiDB-lite"/>
    </source>
</evidence>
<evidence type="ECO:0000256" key="7">
    <source>
        <dbReference type="ARBA" id="ARBA00022848"/>
    </source>
</evidence>
<dbReference type="InterPro" id="IPR036400">
    <property type="entry name" value="Cyt_B5-like_heme/steroid_sf"/>
</dbReference>
<dbReference type="Proteomes" id="UP001151582">
    <property type="component" value="Unassembled WGS sequence"/>
</dbReference>
<evidence type="ECO:0000256" key="13">
    <source>
        <dbReference type="RuleBase" id="RU362121"/>
    </source>
</evidence>
<dbReference type="PANTHER" id="PTHR19359">
    <property type="entry name" value="CYTOCHROME B5"/>
    <property type="match status" value="1"/>
</dbReference>
<evidence type="ECO:0000256" key="6">
    <source>
        <dbReference type="ARBA" id="ARBA00022824"/>
    </source>
</evidence>
<evidence type="ECO:0000256" key="1">
    <source>
        <dbReference type="ARBA" id="ARBA00004131"/>
    </source>
</evidence>
<keyword evidence="5 13" id="KW-0479">Metal-binding</keyword>
<dbReference type="InterPro" id="IPR018506">
    <property type="entry name" value="Cyt_B5_heme-BS"/>
</dbReference>
<dbReference type="GO" id="GO:0005789">
    <property type="term" value="C:endoplasmic reticulum membrane"/>
    <property type="evidence" value="ECO:0007669"/>
    <property type="project" value="UniProtKB-SubCell"/>
</dbReference>
<sequence length="132" mass="14249">MSEIKILSADEIAIHNKKSDLWVIVSGKVYDVTKFVDEHPGGEEVLLESAGMDCTEAFEDVGHSEEAREMLNDYYVGDLAGSSEPAGPPKFTSTTSAQAATKTANPSSEPSLLQYVLPVAIVAVYLAYKMYA</sequence>
<dbReference type="PANTHER" id="PTHR19359:SF150">
    <property type="entry name" value="CYTOCHROME B5"/>
    <property type="match status" value="1"/>
</dbReference>
<dbReference type="AlphaFoldDB" id="A0A9W8EBB0"/>
<evidence type="ECO:0000256" key="8">
    <source>
        <dbReference type="ARBA" id="ARBA00022982"/>
    </source>
</evidence>
<keyword evidence="7" id="KW-0492">Microsome</keyword>
<protein>
    <recommendedName>
        <fullName evidence="15">Cytochrome b5 heme-binding domain-containing protein</fullName>
    </recommendedName>
</protein>
<keyword evidence="17" id="KW-1185">Reference proteome</keyword>
<dbReference type="OrthoDB" id="260519at2759"/>
<organism evidence="16 17">
    <name type="scientific">Dimargaris verticillata</name>
    <dbReference type="NCBI Taxonomy" id="2761393"/>
    <lineage>
        <taxon>Eukaryota</taxon>
        <taxon>Fungi</taxon>
        <taxon>Fungi incertae sedis</taxon>
        <taxon>Zoopagomycota</taxon>
        <taxon>Kickxellomycotina</taxon>
        <taxon>Dimargaritomycetes</taxon>
        <taxon>Dimargaritales</taxon>
        <taxon>Dimargaritaceae</taxon>
        <taxon>Dimargaris</taxon>
    </lineage>
</organism>
<accession>A0A9W8EBB0</accession>
<dbReference type="PROSITE" id="PS50255">
    <property type="entry name" value="CYTOCHROME_B5_2"/>
    <property type="match status" value="1"/>
</dbReference>
<evidence type="ECO:0000256" key="9">
    <source>
        <dbReference type="ARBA" id="ARBA00023004"/>
    </source>
</evidence>
<dbReference type="GO" id="GO:0020037">
    <property type="term" value="F:heme binding"/>
    <property type="evidence" value="ECO:0007669"/>
    <property type="project" value="UniProtKB-UniRule"/>
</dbReference>
<evidence type="ECO:0000313" key="17">
    <source>
        <dbReference type="Proteomes" id="UP001151582"/>
    </source>
</evidence>
<evidence type="ECO:0000256" key="12">
    <source>
        <dbReference type="ARBA" id="ARBA00038168"/>
    </source>
</evidence>
<evidence type="ECO:0000256" key="10">
    <source>
        <dbReference type="ARBA" id="ARBA00023136"/>
    </source>
</evidence>
<dbReference type="SUPFAM" id="SSF55856">
    <property type="entry name" value="Cytochrome b5-like heme/steroid binding domain"/>
    <property type="match status" value="1"/>
</dbReference>